<gene>
    <name evidence="1" type="ORF">CVV64_08390</name>
</gene>
<dbReference type="EMBL" id="PGXC01000004">
    <property type="protein sequence ID" value="PKK90888.1"/>
    <property type="molecule type" value="Genomic_DNA"/>
</dbReference>
<organism evidence="1 2">
    <name type="scientific">Candidatus Wallbacteria bacterium HGW-Wallbacteria-1</name>
    <dbReference type="NCBI Taxonomy" id="2013854"/>
    <lineage>
        <taxon>Bacteria</taxon>
        <taxon>Candidatus Walliibacteriota</taxon>
    </lineage>
</organism>
<accession>A0A2N1PRB5</accession>
<proteinExistence type="predicted"/>
<dbReference type="AlphaFoldDB" id="A0A2N1PRB5"/>
<dbReference type="Proteomes" id="UP000233256">
    <property type="component" value="Unassembled WGS sequence"/>
</dbReference>
<comment type="caution">
    <text evidence="1">The sequence shown here is derived from an EMBL/GenBank/DDBJ whole genome shotgun (WGS) entry which is preliminary data.</text>
</comment>
<protein>
    <submittedName>
        <fullName evidence="1">Uncharacterized protein</fullName>
    </submittedName>
</protein>
<evidence type="ECO:0000313" key="1">
    <source>
        <dbReference type="EMBL" id="PKK90888.1"/>
    </source>
</evidence>
<evidence type="ECO:0000313" key="2">
    <source>
        <dbReference type="Proteomes" id="UP000233256"/>
    </source>
</evidence>
<name>A0A2N1PRB5_9BACT</name>
<reference evidence="1 2" key="1">
    <citation type="journal article" date="2017" name="ISME J.">
        <title>Potential for microbial H2 and metal transformations associated with novel bacteria and archaea in deep terrestrial subsurface sediments.</title>
        <authorList>
            <person name="Hernsdorf A.W."/>
            <person name="Amano Y."/>
            <person name="Miyakawa K."/>
            <person name="Ise K."/>
            <person name="Suzuki Y."/>
            <person name="Anantharaman K."/>
            <person name="Probst A."/>
            <person name="Burstein D."/>
            <person name="Thomas B.C."/>
            <person name="Banfield J.F."/>
        </authorList>
    </citation>
    <scope>NUCLEOTIDE SEQUENCE [LARGE SCALE GENOMIC DNA]</scope>
    <source>
        <strain evidence="1">HGW-Wallbacteria-1</strain>
    </source>
</reference>
<sequence>MRNLKIPCRRIAGLIILFQILYISTAVSFTAAPCSVVSDTEEKSISTAASPVADCEPEAREYKILLLPENFSDPVKGMTEYWKIAASTAKSLGLKVRETDKPEAEPKRFVTYLDTPSHELKKCGFIFRRRCSKPAESKTCELVLKARSSNAYQAASANVLTTPMHDGTVSFEEDISMHKSPSGSFEPVRLYSRSGSLRLKTEPWNKVKDLSAIFPGLRDLKIPSTTEIRSVRNIDICEHRMKPGKIYFGKFKAKVTLTVWQIVGENKPWIAEFSFTMNLSDKDIHNSKVGQKALDLCRAIMKKTQSWLADGMTKTSMVYGE</sequence>